<comment type="caution">
    <text evidence="2">The sequence shown here is derived from an EMBL/GenBank/DDBJ whole genome shotgun (WGS) entry which is preliminary data.</text>
</comment>
<feature type="transmembrane region" description="Helical" evidence="1">
    <location>
        <begin position="77"/>
        <end position="99"/>
    </location>
</feature>
<evidence type="ECO:0000313" key="2">
    <source>
        <dbReference type="EMBL" id="REJ06980.1"/>
    </source>
</evidence>
<protein>
    <submittedName>
        <fullName evidence="2">Uncharacterized protein</fullName>
    </submittedName>
</protein>
<keyword evidence="1" id="KW-1133">Transmembrane helix</keyword>
<proteinExistence type="predicted"/>
<dbReference type="AlphaFoldDB" id="A0A371NXJ9"/>
<dbReference type="Proteomes" id="UP000262172">
    <property type="component" value="Unassembled WGS sequence"/>
</dbReference>
<keyword evidence="1" id="KW-0472">Membrane</keyword>
<accession>A0A371NXJ9</accession>
<feature type="transmembrane region" description="Helical" evidence="1">
    <location>
        <begin position="7"/>
        <end position="28"/>
    </location>
</feature>
<feature type="transmembrane region" description="Helical" evidence="1">
    <location>
        <begin position="105"/>
        <end position="124"/>
    </location>
</feature>
<name>A0A371NXJ9_9MICO</name>
<keyword evidence="1" id="KW-0812">Transmembrane</keyword>
<dbReference type="RefSeq" id="WP_116241169.1">
    <property type="nucleotide sequence ID" value="NZ_QUAB01000024.1"/>
</dbReference>
<keyword evidence="3" id="KW-1185">Reference proteome</keyword>
<sequence length="133" mass="13484">MRSFVPLGVVFGFLAGGIGAGMVFLLDYDTHRDYAVVATLMAAVHGAVAGFILGALVALVAARVLRGSRVSVGRSAVVIAVGALAAVTGYLVVATAPLAPVPRPSVPTTVVILLCGAFASALPVRRRSRANTN</sequence>
<organism evidence="2 3">
    <name type="scientific">Microbacterium bovistercoris</name>
    <dbReference type="NCBI Taxonomy" id="2293570"/>
    <lineage>
        <taxon>Bacteria</taxon>
        <taxon>Bacillati</taxon>
        <taxon>Actinomycetota</taxon>
        <taxon>Actinomycetes</taxon>
        <taxon>Micrococcales</taxon>
        <taxon>Microbacteriaceae</taxon>
        <taxon>Microbacterium</taxon>
    </lineage>
</organism>
<dbReference type="EMBL" id="QUAB01000024">
    <property type="protein sequence ID" value="REJ06980.1"/>
    <property type="molecule type" value="Genomic_DNA"/>
</dbReference>
<feature type="transmembrane region" description="Helical" evidence="1">
    <location>
        <begin position="34"/>
        <end position="65"/>
    </location>
</feature>
<evidence type="ECO:0000256" key="1">
    <source>
        <dbReference type="SAM" id="Phobius"/>
    </source>
</evidence>
<evidence type="ECO:0000313" key="3">
    <source>
        <dbReference type="Proteomes" id="UP000262172"/>
    </source>
</evidence>
<reference evidence="2 3" key="1">
    <citation type="submission" date="2018-08" db="EMBL/GenBank/DDBJ databases">
        <title>Isolation, diversity and antifungal activity of Actinobacteria from cow dung.</title>
        <authorList>
            <person name="Ling L."/>
        </authorList>
    </citation>
    <scope>NUCLEOTIDE SEQUENCE [LARGE SCALE GENOMIC DNA]</scope>
    <source>
        <strain evidence="2 3">NEAU-LLE</strain>
    </source>
</reference>
<gene>
    <name evidence="2" type="ORF">DY023_04565</name>
</gene>